<dbReference type="InterPro" id="IPR001867">
    <property type="entry name" value="OmpR/PhoB-type_DNA-bd"/>
</dbReference>
<evidence type="ECO:0000256" key="2">
    <source>
        <dbReference type="PROSITE-ProRule" id="PRU01091"/>
    </source>
</evidence>
<proteinExistence type="predicted"/>
<keyword evidence="1 2" id="KW-0238">DNA-binding</keyword>
<dbReference type="InterPro" id="IPR016032">
    <property type="entry name" value="Sig_transdc_resp-reg_C-effctor"/>
</dbReference>
<evidence type="ECO:0000256" key="3">
    <source>
        <dbReference type="SAM" id="Phobius"/>
    </source>
</evidence>
<gene>
    <name evidence="5" type="ORF">QFI96_002715</name>
</gene>
<dbReference type="RefSeq" id="WP_154145236.1">
    <property type="nucleotide sequence ID" value="NZ_JARXNK020000096.1"/>
</dbReference>
<keyword evidence="3" id="KW-1133">Transmembrane helix</keyword>
<dbReference type="Pfam" id="PF00486">
    <property type="entry name" value="Trans_reg_C"/>
    <property type="match status" value="1"/>
</dbReference>
<reference evidence="5 6" key="1">
    <citation type="submission" date="2024-04" db="EMBL/GenBank/DDBJ databases">
        <title>Two novel Raoultella species associated with bleeding cankers of broadleaf hosts, Raoultella scottia sp. nov. and Raoultella lignicola sp. nov.</title>
        <authorList>
            <person name="Brady C.L."/>
        </authorList>
    </citation>
    <scope>NUCLEOTIDE SEQUENCE [LARGE SCALE GENOMIC DNA]</scope>
    <source>
        <strain evidence="5 6">TW_WC1a.1</strain>
    </source>
</reference>
<feature type="transmembrane region" description="Helical" evidence="3">
    <location>
        <begin position="177"/>
        <end position="197"/>
    </location>
</feature>
<dbReference type="Gene3D" id="1.10.10.10">
    <property type="entry name" value="Winged helix-like DNA-binding domain superfamily/Winged helix DNA-binding domain"/>
    <property type="match status" value="1"/>
</dbReference>
<protein>
    <submittedName>
        <fullName evidence="5">Winged helix-turn-helix domain-containing protein</fullName>
    </submittedName>
</protein>
<feature type="DNA-binding region" description="OmpR/PhoB-type" evidence="2">
    <location>
        <begin position="9"/>
        <end position="111"/>
    </location>
</feature>
<comment type="caution">
    <text evidence="5">The sequence shown here is derived from an EMBL/GenBank/DDBJ whole genome shotgun (WGS) entry which is preliminary data.</text>
</comment>
<accession>A0ABU9F426</accession>
<dbReference type="SUPFAM" id="SSF46894">
    <property type="entry name" value="C-terminal effector domain of the bipartite response regulators"/>
    <property type="match status" value="1"/>
</dbReference>
<sequence>MNNFTERSMQCILIGGCVEFTPYNRILKNTKTNKKLKLHVPASLCFERLLSNQGSVVPQDTLILCGWGEKNTAVSSNTYYQCILHLRKNLALVGLDNVIETVPRHGIMFNHNAEIIFNTITEEKEKPTFGNYARESDDENKPAYHLVSTKIPVQEESNDGYFASTAEEKNTGSGKKLALAIIAGVFAVALPLIFMHLHSTDDINDKYIKLASDKCNIFATDNRFSATEIKGLMDKAGLQCLNKETVFFTASPMQSRLNFIYCTVYDKNQQNCRSVTLIGKIKGAR</sequence>
<name>A0ABU9F426_9ENTR</name>
<dbReference type="EMBL" id="JARXNK020000096">
    <property type="protein sequence ID" value="MEL0550613.1"/>
    <property type="molecule type" value="Genomic_DNA"/>
</dbReference>
<keyword evidence="3" id="KW-0812">Transmembrane</keyword>
<evidence type="ECO:0000313" key="6">
    <source>
        <dbReference type="Proteomes" id="UP001312893"/>
    </source>
</evidence>
<keyword evidence="3" id="KW-0472">Membrane</keyword>
<keyword evidence="6" id="KW-1185">Reference proteome</keyword>
<organism evidence="5 6">
    <name type="scientific">Raoultella lignicola</name>
    <dbReference type="NCBI Taxonomy" id="3040939"/>
    <lineage>
        <taxon>Bacteria</taxon>
        <taxon>Pseudomonadati</taxon>
        <taxon>Pseudomonadota</taxon>
        <taxon>Gammaproteobacteria</taxon>
        <taxon>Enterobacterales</taxon>
        <taxon>Enterobacteriaceae</taxon>
        <taxon>Klebsiella/Raoultella group</taxon>
        <taxon>Raoultella</taxon>
    </lineage>
</organism>
<dbReference type="SMART" id="SM00862">
    <property type="entry name" value="Trans_reg_C"/>
    <property type="match status" value="1"/>
</dbReference>
<dbReference type="Proteomes" id="UP001312893">
    <property type="component" value="Unassembled WGS sequence"/>
</dbReference>
<evidence type="ECO:0000256" key="1">
    <source>
        <dbReference type="ARBA" id="ARBA00023125"/>
    </source>
</evidence>
<evidence type="ECO:0000259" key="4">
    <source>
        <dbReference type="PROSITE" id="PS51755"/>
    </source>
</evidence>
<feature type="domain" description="OmpR/PhoB-type" evidence="4">
    <location>
        <begin position="9"/>
        <end position="111"/>
    </location>
</feature>
<dbReference type="InterPro" id="IPR036388">
    <property type="entry name" value="WH-like_DNA-bd_sf"/>
</dbReference>
<evidence type="ECO:0000313" key="5">
    <source>
        <dbReference type="EMBL" id="MEL0550613.1"/>
    </source>
</evidence>
<dbReference type="PROSITE" id="PS51755">
    <property type="entry name" value="OMPR_PHOB"/>
    <property type="match status" value="1"/>
</dbReference>